<reference evidence="3" key="1">
    <citation type="journal article" date="2021" name="Nat. Commun.">
        <title>Genetic determinants of endophytism in the Arabidopsis root mycobiome.</title>
        <authorList>
            <person name="Mesny F."/>
            <person name="Miyauchi S."/>
            <person name="Thiergart T."/>
            <person name="Pickel B."/>
            <person name="Atanasova L."/>
            <person name="Karlsson M."/>
            <person name="Huettel B."/>
            <person name="Barry K.W."/>
            <person name="Haridas S."/>
            <person name="Chen C."/>
            <person name="Bauer D."/>
            <person name="Andreopoulos W."/>
            <person name="Pangilinan J."/>
            <person name="LaButti K."/>
            <person name="Riley R."/>
            <person name="Lipzen A."/>
            <person name="Clum A."/>
            <person name="Drula E."/>
            <person name="Henrissat B."/>
            <person name="Kohler A."/>
            <person name="Grigoriev I.V."/>
            <person name="Martin F.M."/>
            <person name="Hacquard S."/>
        </authorList>
    </citation>
    <scope>NUCLEOTIDE SEQUENCE</scope>
    <source>
        <strain evidence="3">MPI-CAGE-AT-0016</strain>
    </source>
</reference>
<evidence type="ECO:0000256" key="2">
    <source>
        <dbReference type="ARBA" id="ARBA00023002"/>
    </source>
</evidence>
<evidence type="ECO:0000313" key="4">
    <source>
        <dbReference type="Proteomes" id="UP000813385"/>
    </source>
</evidence>
<evidence type="ECO:0000256" key="1">
    <source>
        <dbReference type="ARBA" id="ARBA00006484"/>
    </source>
</evidence>
<dbReference type="Pfam" id="PF00106">
    <property type="entry name" value="adh_short"/>
    <property type="match status" value="1"/>
</dbReference>
<comment type="similarity">
    <text evidence="1">Belongs to the short-chain dehydrogenases/reductases (SDR) family.</text>
</comment>
<dbReference type="PRINTS" id="PR00081">
    <property type="entry name" value="GDHRDH"/>
</dbReference>
<dbReference type="Proteomes" id="UP000813385">
    <property type="component" value="Unassembled WGS sequence"/>
</dbReference>
<dbReference type="PANTHER" id="PTHR42901">
    <property type="entry name" value="ALCOHOL DEHYDROGENASE"/>
    <property type="match status" value="1"/>
</dbReference>
<dbReference type="Gene3D" id="3.40.50.720">
    <property type="entry name" value="NAD(P)-binding Rossmann-like Domain"/>
    <property type="match status" value="1"/>
</dbReference>
<dbReference type="CDD" id="cd05233">
    <property type="entry name" value="SDR_c"/>
    <property type="match status" value="1"/>
</dbReference>
<dbReference type="PANTHER" id="PTHR42901:SF1">
    <property type="entry name" value="ALCOHOL DEHYDROGENASE"/>
    <property type="match status" value="1"/>
</dbReference>
<dbReference type="SUPFAM" id="SSF51735">
    <property type="entry name" value="NAD(P)-binding Rossmann-fold domains"/>
    <property type="match status" value="1"/>
</dbReference>
<dbReference type="EMBL" id="JAGPXD010000007">
    <property type="protein sequence ID" value="KAH7347359.1"/>
    <property type="molecule type" value="Genomic_DNA"/>
</dbReference>
<sequence length="315" mass="34662">MSTPESTPLPPGFAFTKTLHREPYPAISPTRPELSQAGRTVLITGGHQGIGLAIARAFGQAQAARIIIIGRRPDVVIASVSQLSADFPSTQVSGHAIDITDRKAVAGLWDDLASKSILVDVAVLNAARITMGEIPKLGTDTIWDDYVTNVLSCIDFSERLQKQPGAKDRPKAIVNLSSMAIHDNAFTDQFPLYAASKSANTMLLQMMARHLNPEELQVLSYHPGGIFTEQARNYGLSPDDPAWDDERLCGQFAVWAASPEARFMHGRFLWAKWDVTQLREAELRGRLEKDDTFLRVGVVGLREWESRAKVDKADA</sequence>
<accession>A0A8K0WZJ9</accession>
<dbReference type="InterPro" id="IPR036291">
    <property type="entry name" value="NAD(P)-bd_dom_sf"/>
</dbReference>
<keyword evidence="4" id="KW-1185">Reference proteome</keyword>
<gene>
    <name evidence="3" type="ORF">B0T11DRAFT_322136</name>
</gene>
<organism evidence="3 4">
    <name type="scientific">Plectosphaerella cucumerina</name>
    <dbReference type="NCBI Taxonomy" id="40658"/>
    <lineage>
        <taxon>Eukaryota</taxon>
        <taxon>Fungi</taxon>
        <taxon>Dikarya</taxon>
        <taxon>Ascomycota</taxon>
        <taxon>Pezizomycotina</taxon>
        <taxon>Sordariomycetes</taxon>
        <taxon>Hypocreomycetidae</taxon>
        <taxon>Glomerellales</taxon>
        <taxon>Plectosphaerellaceae</taxon>
        <taxon>Plectosphaerella</taxon>
    </lineage>
</organism>
<dbReference type="GO" id="GO:0016491">
    <property type="term" value="F:oxidoreductase activity"/>
    <property type="evidence" value="ECO:0007669"/>
    <property type="project" value="UniProtKB-KW"/>
</dbReference>
<evidence type="ECO:0000313" key="3">
    <source>
        <dbReference type="EMBL" id="KAH7347359.1"/>
    </source>
</evidence>
<proteinExistence type="inferred from homology"/>
<name>A0A8K0WZJ9_9PEZI</name>
<dbReference type="OrthoDB" id="1933717at2759"/>
<protein>
    <submittedName>
        <fullName evidence="3">Short-chain dehydrogenase</fullName>
    </submittedName>
</protein>
<dbReference type="AlphaFoldDB" id="A0A8K0WZJ9"/>
<keyword evidence="2" id="KW-0560">Oxidoreductase</keyword>
<dbReference type="InterPro" id="IPR002347">
    <property type="entry name" value="SDR_fam"/>
</dbReference>
<comment type="caution">
    <text evidence="3">The sequence shown here is derived from an EMBL/GenBank/DDBJ whole genome shotgun (WGS) entry which is preliminary data.</text>
</comment>